<evidence type="ECO:0000256" key="2">
    <source>
        <dbReference type="ARBA" id="ARBA00022771"/>
    </source>
</evidence>
<dbReference type="SMART" id="SM00249">
    <property type="entry name" value="PHD"/>
    <property type="match status" value="1"/>
</dbReference>
<dbReference type="AlphaFoldDB" id="A0A9Q1JGV3"/>
<keyword evidence="1" id="KW-0479">Metal-binding</keyword>
<dbReference type="InterPro" id="IPR011011">
    <property type="entry name" value="Znf_FYVE_PHD"/>
</dbReference>
<name>A0A9Q1JGV3_9CARY</name>
<dbReference type="PANTHER" id="PTHR24102:SF28">
    <property type="entry name" value="PHD-TYPE DOMAIN-CONTAINING PROTEIN"/>
    <property type="match status" value="1"/>
</dbReference>
<dbReference type="GO" id="GO:0008270">
    <property type="term" value="F:zinc ion binding"/>
    <property type="evidence" value="ECO:0007669"/>
    <property type="project" value="UniProtKB-KW"/>
</dbReference>
<feature type="compositionally biased region" description="Polar residues" evidence="4">
    <location>
        <begin position="43"/>
        <end position="56"/>
    </location>
</feature>
<feature type="compositionally biased region" description="Basic and acidic residues" evidence="4">
    <location>
        <begin position="247"/>
        <end position="264"/>
    </location>
</feature>
<feature type="compositionally biased region" description="Polar residues" evidence="4">
    <location>
        <begin position="337"/>
        <end position="352"/>
    </location>
</feature>
<keyword evidence="3" id="KW-0862">Zinc</keyword>
<dbReference type="PANTHER" id="PTHR24102">
    <property type="entry name" value="PHD FINGER PROTEIN"/>
    <property type="match status" value="1"/>
</dbReference>
<proteinExistence type="predicted"/>
<evidence type="ECO:0000256" key="1">
    <source>
        <dbReference type="ARBA" id="ARBA00022723"/>
    </source>
</evidence>
<feature type="compositionally biased region" description="Polar residues" evidence="4">
    <location>
        <begin position="175"/>
        <end position="185"/>
    </location>
</feature>
<accession>A0A9Q1JGV3</accession>
<sequence length="352" mass="38762">MKEKIQTPSDMISRNWVLKRKRKKLLCAPDVPVGRHKDDDMTSESTGHTSSSNDLQNAERKFGHLTSKRKGNDGYYYECVVCDLGGNLLCCESCPKTYHIECLDPPLKIDSFLDPVNHEESPIKRARTKNVTENLKSGGKMSGALRVSQFLGSSVGKKRSSSKRKSGLSVRAPSLTKTESSQNDVSCHRKFRQLSRDGSVGVSNSHTNPRETGKISDSSISDRRSNCLVGHALSCPSNTNLEPNSETAKEKPDPSNKFQSDGKDSVPTLGVSTEAHKRKHKSSKDGNKKKYRMSIGESAAKSAHRNKAKAHDPSLKINKPQRKRSSVHQKGFVSPENAVSASTESQLQEEVS</sequence>
<feature type="region of interest" description="Disordered" evidence="4">
    <location>
        <begin position="153"/>
        <end position="352"/>
    </location>
</feature>
<organism evidence="6 7">
    <name type="scientific">Carnegiea gigantea</name>
    <dbReference type="NCBI Taxonomy" id="171969"/>
    <lineage>
        <taxon>Eukaryota</taxon>
        <taxon>Viridiplantae</taxon>
        <taxon>Streptophyta</taxon>
        <taxon>Embryophyta</taxon>
        <taxon>Tracheophyta</taxon>
        <taxon>Spermatophyta</taxon>
        <taxon>Magnoliopsida</taxon>
        <taxon>eudicotyledons</taxon>
        <taxon>Gunneridae</taxon>
        <taxon>Pentapetalae</taxon>
        <taxon>Caryophyllales</taxon>
        <taxon>Cactineae</taxon>
        <taxon>Cactaceae</taxon>
        <taxon>Cactoideae</taxon>
        <taxon>Echinocereeae</taxon>
        <taxon>Carnegiea</taxon>
    </lineage>
</organism>
<evidence type="ECO:0000259" key="5">
    <source>
        <dbReference type="SMART" id="SM00249"/>
    </source>
</evidence>
<gene>
    <name evidence="6" type="ORF">Cgig2_006543</name>
</gene>
<evidence type="ECO:0000313" key="6">
    <source>
        <dbReference type="EMBL" id="KAJ8421909.1"/>
    </source>
</evidence>
<keyword evidence="7" id="KW-1185">Reference proteome</keyword>
<dbReference type="Gene3D" id="3.30.40.10">
    <property type="entry name" value="Zinc/RING finger domain, C3HC4 (zinc finger)"/>
    <property type="match status" value="1"/>
</dbReference>
<dbReference type="InterPro" id="IPR019787">
    <property type="entry name" value="Znf_PHD-finger"/>
</dbReference>
<dbReference type="InterPro" id="IPR001965">
    <property type="entry name" value="Znf_PHD"/>
</dbReference>
<feature type="domain" description="Zinc finger PHD-type" evidence="5">
    <location>
        <begin position="78"/>
        <end position="119"/>
    </location>
</feature>
<feature type="compositionally biased region" description="Basic and acidic residues" evidence="4">
    <location>
        <begin position="208"/>
        <end position="225"/>
    </location>
</feature>
<dbReference type="Proteomes" id="UP001153076">
    <property type="component" value="Unassembled WGS sequence"/>
</dbReference>
<evidence type="ECO:0000256" key="3">
    <source>
        <dbReference type="ARBA" id="ARBA00022833"/>
    </source>
</evidence>
<feature type="region of interest" description="Disordered" evidence="4">
    <location>
        <begin position="29"/>
        <end position="57"/>
    </location>
</feature>
<dbReference type="Pfam" id="PF00628">
    <property type="entry name" value="PHD"/>
    <property type="match status" value="1"/>
</dbReference>
<feature type="compositionally biased region" description="Polar residues" evidence="4">
    <location>
        <begin position="235"/>
        <end position="246"/>
    </location>
</feature>
<evidence type="ECO:0000256" key="4">
    <source>
        <dbReference type="SAM" id="MobiDB-lite"/>
    </source>
</evidence>
<feature type="compositionally biased region" description="Basic residues" evidence="4">
    <location>
        <begin position="156"/>
        <end position="166"/>
    </location>
</feature>
<comment type="caution">
    <text evidence="6">The sequence shown here is derived from an EMBL/GenBank/DDBJ whole genome shotgun (WGS) entry which is preliminary data.</text>
</comment>
<keyword evidence="2" id="KW-0863">Zinc-finger</keyword>
<protein>
    <recommendedName>
        <fullName evidence="5">Zinc finger PHD-type domain-containing protein</fullName>
    </recommendedName>
</protein>
<dbReference type="InterPro" id="IPR013083">
    <property type="entry name" value="Znf_RING/FYVE/PHD"/>
</dbReference>
<reference evidence="6" key="1">
    <citation type="submission" date="2022-04" db="EMBL/GenBank/DDBJ databases">
        <title>Carnegiea gigantea Genome sequencing and assembly v2.</title>
        <authorList>
            <person name="Copetti D."/>
            <person name="Sanderson M.J."/>
            <person name="Burquez A."/>
            <person name="Wojciechowski M.F."/>
        </authorList>
    </citation>
    <scope>NUCLEOTIDE SEQUENCE</scope>
    <source>
        <strain evidence="6">SGP5-SGP5p</strain>
        <tissue evidence="6">Aerial part</tissue>
    </source>
</reference>
<dbReference type="OrthoDB" id="1436401at2759"/>
<dbReference type="SUPFAM" id="SSF57903">
    <property type="entry name" value="FYVE/PHD zinc finger"/>
    <property type="match status" value="1"/>
</dbReference>
<evidence type="ECO:0000313" key="7">
    <source>
        <dbReference type="Proteomes" id="UP001153076"/>
    </source>
</evidence>
<dbReference type="EMBL" id="JAKOGI010002478">
    <property type="protein sequence ID" value="KAJ8421909.1"/>
    <property type="molecule type" value="Genomic_DNA"/>
</dbReference>